<feature type="region of interest" description="Disordered" evidence="1">
    <location>
        <begin position="1"/>
        <end position="22"/>
    </location>
</feature>
<accession>A0AAW9WPS9</accession>
<dbReference type="AlphaFoldDB" id="A0AAW9WPS9"/>
<dbReference type="EMBL" id="WNME01000026">
    <property type="protein sequence ID" value="MUB66443.1"/>
    <property type="molecule type" value="Genomic_DNA"/>
</dbReference>
<dbReference type="InterPro" id="IPR043128">
    <property type="entry name" value="Rev_trsase/Diguanyl_cyclase"/>
</dbReference>
<dbReference type="SUPFAM" id="SSF55073">
    <property type="entry name" value="Nucleotide cyclase"/>
    <property type="match status" value="1"/>
</dbReference>
<dbReference type="Proteomes" id="UP000434223">
    <property type="component" value="Unassembled WGS sequence"/>
</dbReference>
<dbReference type="RefSeq" id="WP_055651712.1">
    <property type="nucleotide sequence ID" value="NZ_CZAZ01000034.1"/>
</dbReference>
<dbReference type="Pfam" id="PF00990">
    <property type="entry name" value="GGDEF"/>
    <property type="match status" value="1"/>
</dbReference>
<name>A0AAW9WPS9_9FIRM</name>
<feature type="domain" description="GGDEF" evidence="2">
    <location>
        <begin position="1"/>
        <end position="65"/>
    </location>
</feature>
<organism evidence="3 4">
    <name type="scientific">Hungatella hathewayi</name>
    <dbReference type="NCBI Taxonomy" id="154046"/>
    <lineage>
        <taxon>Bacteria</taxon>
        <taxon>Bacillati</taxon>
        <taxon>Bacillota</taxon>
        <taxon>Clostridia</taxon>
        <taxon>Lachnospirales</taxon>
        <taxon>Lachnospiraceae</taxon>
        <taxon>Hungatella</taxon>
    </lineage>
</organism>
<evidence type="ECO:0000256" key="1">
    <source>
        <dbReference type="SAM" id="MobiDB-lite"/>
    </source>
</evidence>
<gene>
    <name evidence="3" type="ORF">GNE07_25830</name>
</gene>
<sequence length="65" mass="6976">MAEALSGKISEAISSPYNPGDGAAEESVGISIGIAFFPVDGIDYEQLMKMADERMYTNKQSNKNS</sequence>
<dbReference type="PROSITE" id="PS50887">
    <property type="entry name" value="GGDEF"/>
    <property type="match status" value="1"/>
</dbReference>
<comment type="caution">
    <text evidence="3">The sequence shown here is derived from an EMBL/GenBank/DDBJ whole genome shotgun (WGS) entry which is preliminary data.</text>
</comment>
<dbReference type="InterPro" id="IPR000160">
    <property type="entry name" value="GGDEF_dom"/>
</dbReference>
<dbReference type="InterPro" id="IPR029787">
    <property type="entry name" value="Nucleotide_cyclase"/>
</dbReference>
<reference evidence="3 4" key="1">
    <citation type="submission" date="2019-09" db="EMBL/GenBank/DDBJ databases">
        <title>Draft genome sequencing of Hungatella hathewayi 123Y-2.</title>
        <authorList>
            <person name="Lv Q."/>
            <person name="Li S."/>
        </authorList>
    </citation>
    <scope>NUCLEOTIDE SEQUENCE [LARGE SCALE GENOMIC DNA]</scope>
    <source>
        <strain evidence="3 4">123Y-2</strain>
    </source>
</reference>
<evidence type="ECO:0000259" key="2">
    <source>
        <dbReference type="PROSITE" id="PS50887"/>
    </source>
</evidence>
<protein>
    <submittedName>
        <fullName evidence="3">Diguanylate cyclase</fullName>
    </submittedName>
</protein>
<proteinExistence type="predicted"/>
<evidence type="ECO:0000313" key="4">
    <source>
        <dbReference type="Proteomes" id="UP000434223"/>
    </source>
</evidence>
<evidence type="ECO:0000313" key="3">
    <source>
        <dbReference type="EMBL" id="MUB66443.1"/>
    </source>
</evidence>
<dbReference type="Gene3D" id="3.30.70.270">
    <property type="match status" value="1"/>
</dbReference>